<dbReference type="EMBL" id="CP000841">
    <property type="protein sequence ID" value="ABW32724.1"/>
    <property type="molecule type" value="Genomic_DNA"/>
</dbReference>
<name>A8ZNY8_ACAM1</name>
<evidence type="ECO:0000313" key="2">
    <source>
        <dbReference type="EMBL" id="ABW32724.1"/>
    </source>
</evidence>
<organism evidence="2 3">
    <name type="scientific">Acaryochloris marina (strain MBIC 11017)</name>
    <dbReference type="NCBI Taxonomy" id="329726"/>
    <lineage>
        <taxon>Bacteria</taxon>
        <taxon>Bacillati</taxon>
        <taxon>Cyanobacteriota</taxon>
        <taxon>Cyanophyceae</taxon>
        <taxon>Acaryochloridales</taxon>
        <taxon>Acaryochloridaceae</taxon>
        <taxon>Acaryochloris</taxon>
    </lineage>
</organism>
<keyword evidence="1" id="KW-1133">Transmembrane helix</keyword>
<dbReference type="Proteomes" id="UP000000268">
    <property type="component" value="Plasmid pREB4"/>
</dbReference>
<dbReference type="HOGENOM" id="CLU_2434053_0_0_3"/>
<gene>
    <name evidence="2" type="ordered locus">AM1_D0231</name>
</gene>
<dbReference type="OrthoDB" id="525251at2"/>
<sequence>MSLPSQLPAVLDHHDVLVQAKALKEATSLSQMVYIVLHMGLFLARWLLEDELSRRAKTVFEWPRCPTCGTRLHSKGWESRQMQTLVGNIY</sequence>
<accession>A8ZNY8</accession>
<evidence type="ECO:0000256" key="1">
    <source>
        <dbReference type="SAM" id="Phobius"/>
    </source>
</evidence>
<dbReference type="RefSeq" id="WP_012167665.1">
    <property type="nucleotide sequence ID" value="NC_009929.1"/>
</dbReference>
<keyword evidence="3" id="KW-1185">Reference proteome</keyword>
<keyword evidence="1" id="KW-0472">Membrane</keyword>
<dbReference type="AlphaFoldDB" id="A8ZNY8"/>
<reference evidence="2 3" key="1">
    <citation type="journal article" date="2008" name="Proc. Natl. Acad. Sci. U.S.A.">
        <title>Niche adaptation and genome expansion in the chlorophyll d-producing cyanobacterium Acaryochloris marina.</title>
        <authorList>
            <person name="Swingley W.D."/>
            <person name="Chen M."/>
            <person name="Cheung P.C."/>
            <person name="Conrad A.L."/>
            <person name="Dejesa L.C."/>
            <person name="Hao J."/>
            <person name="Honchak B.M."/>
            <person name="Karbach L.E."/>
            <person name="Kurdoglu A."/>
            <person name="Lahiri S."/>
            <person name="Mastrian S.D."/>
            <person name="Miyashita H."/>
            <person name="Page L."/>
            <person name="Ramakrishna P."/>
            <person name="Satoh S."/>
            <person name="Sattley W.M."/>
            <person name="Shimada Y."/>
            <person name="Taylor H.L."/>
            <person name="Tomo T."/>
            <person name="Tsuchiya T."/>
            <person name="Wang Z.T."/>
            <person name="Raymond J."/>
            <person name="Mimuro M."/>
            <person name="Blankenship R.E."/>
            <person name="Touchman J.W."/>
        </authorList>
    </citation>
    <scope>NUCLEOTIDE SEQUENCE [LARGE SCALE GENOMIC DNA]</scope>
    <source>
        <strain evidence="3">MBIC 11017</strain>
        <plasmid evidence="3">Plasmid pREB4</plasmid>
    </source>
</reference>
<geneLocation type="plasmid" evidence="2 3">
    <name>pREB4</name>
</geneLocation>
<keyword evidence="1" id="KW-0812">Transmembrane</keyword>
<evidence type="ECO:0000313" key="3">
    <source>
        <dbReference type="Proteomes" id="UP000000268"/>
    </source>
</evidence>
<proteinExistence type="predicted"/>
<protein>
    <submittedName>
        <fullName evidence="2">Uncharacterized protein</fullName>
    </submittedName>
</protein>
<keyword evidence="2" id="KW-0614">Plasmid</keyword>
<dbReference type="KEGG" id="amr:AM1_D0231"/>
<feature type="transmembrane region" description="Helical" evidence="1">
    <location>
        <begin position="31"/>
        <end position="48"/>
    </location>
</feature>